<dbReference type="InterPro" id="IPR053952">
    <property type="entry name" value="K_trans_C"/>
</dbReference>
<evidence type="ECO:0000259" key="12">
    <source>
        <dbReference type="Pfam" id="PF22776"/>
    </source>
</evidence>
<comment type="subcellular location">
    <subcellularLocation>
        <location evidence="1">Membrane</location>
        <topology evidence="1">Multi-pass membrane protein</topology>
    </subcellularLocation>
</comment>
<feature type="transmembrane region" description="Helical" evidence="10">
    <location>
        <begin position="456"/>
        <end position="476"/>
    </location>
</feature>
<dbReference type="GO" id="GO:0015079">
    <property type="term" value="F:potassium ion transmembrane transporter activity"/>
    <property type="evidence" value="ECO:0007669"/>
    <property type="project" value="InterPro"/>
</dbReference>
<dbReference type="InterPro" id="IPR003855">
    <property type="entry name" value="K+_transporter"/>
</dbReference>
<evidence type="ECO:0000256" key="10">
    <source>
        <dbReference type="SAM" id="Phobius"/>
    </source>
</evidence>
<gene>
    <name evidence="13" type="ORF">A4X13_0g5855</name>
</gene>
<feature type="domain" description="K+ potassium transporter integral membrane" evidence="11">
    <location>
        <begin position="93"/>
        <end position="581"/>
    </location>
</feature>
<dbReference type="AlphaFoldDB" id="A0A177TIJ6"/>
<feature type="transmembrane region" description="Helical" evidence="10">
    <location>
        <begin position="87"/>
        <end position="109"/>
    </location>
</feature>
<dbReference type="Proteomes" id="UP000077521">
    <property type="component" value="Unassembled WGS sequence"/>
</dbReference>
<feature type="transmembrane region" description="Helical" evidence="10">
    <location>
        <begin position="290"/>
        <end position="311"/>
    </location>
</feature>
<feature type="transmembrane region" description="Helical" evidence="10">
    <location>
        <begin position="482"/>
        <end position="501"/>
    </location>
</feature>
<name>A0A177TIJ6_9BASI</name>
<evidence type="ECO:0000256" key="6">
    <source>
        <dbReference type="ARBA" id="ARBA00022989"/>
    </source>
</evidence>
<dbReference type="GO" id="GO:0016020">
    <property type="term" value="C:membrane"/>
    <property type="evidence" value="ECO:0007669"/>
    <property type="project" value="UniProtKB-SubCell"/>
</dbReference>
<feature type="transmembrane region" description="Helical" evidence="10">
    <location>
        <begin position="513"/>
        <end position="531"/>
    </location>
</feature>
<dbReference type="Pfam" id="PF22776">
    <property type="entry name" value="K_trans_C"/>
    <property type="match status" value="1"/>
</dbReference>
<feature type="domain" description="K+ potassium transporter C-terminal" evidence="12">
    <location>
        <begin position="639"/>
        <end position="719"/>
    </location>
</feature>
<feature type="region of interest" description="Disordered" evidence="9">
    <location>
        <begin position="736"/>
        <end position="771"/>
    </location>
</feature>
<feature type="compositionally biased region" description="Acidic residues" evidence="9">
    <location>
        <begin position="597"/>
        <end position="606"/>
    </location>
</feature>
<dbReference type="Pfam" id="PF02705">
    <property type="entry name" value="K_trans"/>
    <property type="match status" value="1"/>
</dbReference>
<reference evidence="13" key="2">
    <citation type="journal article" date="2019" name="IMA Fungus">
        <title>Genome sequencing and comparison of five Tilletia species to identify candidate genes for the detection of regulated species infecting wheat.</title>
        <authorList>
            <person name="Nguyen H.D.T."/>
            <person name="Sultana T."/>
            <person name="Kesanakurti P."/>
            <person name="Hambleton S."/>
        </authorList>
    </citation>
    <scope>NUCLEOTIDE SEQUENCE</scope>
    <source>
        <strain evidence="13">DAOMC 236416</strain>
    </source>
</reference>
<evidence type="ECO:0000256" key="2">
    <source>
        <dbReference type="ARBA" id="ARBA00022448"/>
    </source>
</evidence>
<feature type="transmembrane region" description="Helical" evidence="10">
    <location>
        <begin position="331"/>
        <end position="349"/>
    </location>
</feature>
<feature type="transmembrane region" description="Helical" evidence="10">
    <location>
        <begin position="356"/>
        <end position="374"/>
    </location>
</feature>
<feature type="transmembrane region" description="Helical" evidence="10">
    <location>
        <begin position="261"/>
        <end position="278"/>
    </location>
</feature>
<feature type="compositionally biased region" description="Basic and acidic residues" evidence="9">
    <location>
        <begin position="50"/>
        <end position="61"/>
    </location>
</feature>
<keyword evidence="7" id="KW-0406">Ion transport</keyword>
<evidence type="ECO:0000313" key="14">
    <source>
        <dbReference type="Proteomes" id="UP000077521"/>
    </source>
</evidence>
<proteinExistence type="predicted"/>
<evidence type="ECO:0000256" key="5">
    <source>
        <dbReference type="ARBA" id="ARBA00022958"/>
    </source>
</evidence>
<dbReference type="PANTHER" id="PTHR30540">
    <property type="entry name" value="OSMOTIC STRESS POTASSIUM TRANSPORTER"/>
    <property type="match status" value="1"/>
</dbReference>
<evidence type="ECO:0000256" key="1">
    <source>
        <dbReference type="ARBA" id="ARBA00004141"/>
    </source>
</evidence>
<feature type="compositionally biased region" description="Basic and acidic residues" evidence="9">
    <location>
        <begin position="757"/>
        <end position="771"/>
    </location>
</feature>
<dbReference type="InterPro" id="IPR053951">
    <property type="entry name" value="K_trans_N"/>
</dbReference>
<evidence type="ECO:0000259" key="11">
    <source>
        <dbReference type="Pfam" id="PF02705"/>
    </source>
</evidence>
<evidence type="ECO:0000256" key="9">
    <source>
        <dbReference type="SAM" id="MobiDB-lite"/>
    </source>
</evidence>
<evidence type="ECO:0000256" key="8">
    <source>
        <dbReference type="ARBA" id="ARBA00023136"/>
    </source>
</evidence>
<feature type="transmembrane region" description="Helical" evidence="10">
    <location>
        <begin position="216"/>
        <end position="241"/>
    </location>
</feature>
<keyword evidence="4 10" id="KW-0812">Transmembrane</keyword>
<protein>
    <submittedName>
        <fullName evidence="13">Uncharacterized protein</fullName>
    </submittedName>
</protein>
<accession>A0A177TIJ6</accession>
<keyword evidence="2" id="KW-0813">Transport</keyword>
<evidence type="ECO:0000256" key="7">
    <source>
        <dbReference type="ARBA" id="ARBA00023065"/>
    </source>
</evidence>
<feature type="compositionally biased region" description="Polar residues" evidence="9">
    <location>
        <begin position="819"/>
        <end position="828"/>
    </location>
</feature>
<feature type="transmembrane region" description="Helical" evidence="10">
    <location>
        <begin position="403"/>
        <end position="435"/>
    </location>
</feature>
<evidence type="ECO:0000313" key="13">
    <source>
        <dbReference type="EMBL" id="KAE8246300.1"/>
    </source>
</evidence>
<feature type="region of interest" description="Disordered" evidence="9">
    <location>
        <begin position="586"/>
        <end position="608"/>
    </location>
</feature>
<dbReference type="EMBL" id="LWDF02000495">
    <property type="protein sequence ID" value="KAE8246300.1"/>
    <property type="molecule type" value="Genomic_DNA"/>
</dbReference>
<keyword evidence="5" id="KW-0630">Potassium</keyword>
<keyword evidence="14" id="KW-1185">Reference proteome</keyword>
<sequence length="912" mass="99792">MSTDVHQQPTETSTMALEEKREELPTADIKPSSKTNSDEAVANDAADTSSTHKNEKHGDECLRFGATDGAEGEMYDRARVKQEPKGWALLSMSFRALGIVYGDIGTSPLYVLNGIFPTDGPLPPEDDVIGIISCIIWIFTIVVIVQYAFIVLSFGTREGEGGTFALYQGLFPREQVDEDDSGARTRALTFVSTKSIHSARSDRRDSLLRYSWIKPALLALALFGSALTLADGILTPAVSVISAAEGLAVVDASLTRGDIDGISIAILLILVAVQSLGVKKLGIIFSPAVLLWMVFLAVTGIINVTTYPGILRAFDPSRAVLYFVRTGNYDALAGVLLSITGVEALFASIGQLSVRAIRLPLIFVVYPSLMLAYLGQGAKLIDRPADVLPNIFYLSVPGGQSSAAYWIGFVLGLLATIIASQALLSASFSIVAQLSHMRSLPPIRQIHTDDNDMGPVYVPVANIALAIGIVVAVAAFESSARLLNAYGFSVSTVMLVTCVEVALQTYFVKKKPWFIAALFLLFFGFVDGLLWGASLKKIPHGAWFSFAIGLVLWMFMMFYSWASALVSEFDTANRIPLSALLRGAPTARTSSTSTSNQDEEDEDAQEDALHAQAHDVDADLLLNSLDGSKKLMRRMPVAAVFWKVSGGSGVPHAFAHFLSKYPAAPQIIVFLSLRVLAVPRIPRTHRILVNKTRRYAGFYGVTLRIGYLDDMELKDFGTDLLDQILALEKSIGPERSSLPALRRQRRERIQQPQRLGQLHDTEEQEDRARDRVDAETEFQHRLEAIRAAGEGPVTHVYPSYYVLARPLSGSLRRRPANSITSTTMTSDGFGTPTPEKTDHQADPDTFNLSSWKTKKVGRLVPVLRAVPITAVDYVRAFLLEEVFRRVKSVFAEEDGPFEAREEIVRIQVSAAV</sequence>
<reference evidence="13" key="1">
    <citation type="submission" date="2016-04" db="EMBL/GenBank/DDBJ databases">
        <authorList>
            <person name="Nguyen H.D."/>
            <person name="Samba Siva P."/>
            <person name="Cullis J."/>
            <person name="Levesque C.A."/>
            <person name="Hambleton S."/>
        </authorList>
    </citation>
    <scope>NUCLEOTIDE SEQUENCE</scope>
    <source>
        <strain evidence="13">DAOMC 236416</strain>
    </source>
</reference>
<comment type="caution">
    <text evidence="13">The sequence shown here is derived from an EMBL/GenBank/DDBJ whole genome shotgun (WGS) entry which is preliminary data.</text>
</comment>
<dbReference type="PANTHER" id="PTHR30540:SF83">
    <property type="entry name" value="K+ POTASSIUM TRANSPORTER"/>
    <property type="match status" value="1"/>
</dbReference>
<feature type="transmembrane region" description="Helical" evidence="10">
    <location>
        <begin position="129"/>
        <end position="152"/>
    </location>
</feature>
<feature type="region of interest" description="Disordered" evidence="9">
    <location>
        <begin position="819"/>
        <end position="843"/>
    </location>
</feature>
<evidence type="ECO:0000256" key="3">
    <source>
        <dbReference type="ARBA" id="ARBA00022538"/>
    </source>
</evidence>
<keyword evidence="3" id="KW-0633">Potassium transport</keyword>
<feature type="region of interest" description="Disordered" evidence="9">
    <location>
        <begin position="1"/>
        <end position="61"/>
    </location>
</feature>
<feature type="compositionally biased region" description="Polar residues" evidence="9">
    <location>
        <begin position="1"/>
        <end position="15"/>
    </location>
</feature>
<keyword evidence="8 10" id="KW-0472">Membrane</keyword>
<evidence type="ECO:0000256" key="4">
    <source>
        <dbReference type="ARBA" id="ARBA00022692"/>
    </source>
</evidence>
<keyword evidence="6 10" id="KW-1133">Transmembrane helix</keyword>
<feature type="transmembrane region" description="Helical" evidence="10">
    <location>
        <begin position="543"/>
        <end position="566"/>
    </location>
</feature>
<organism evidence="13 14">
    <name type="scientific">Tilletia indica</name>
    <dbReference type="NCBI Taxonomy" id="43049"/>
    <lineage>
        <taxon>Eukaryota</taxon>
        <taxon>Fungi</taxon>
        <taxon>Dikarya</taxon>
        <taxon>Basidiomycota</taxon>
        <taxon>Ustilaginomycotina</taxon>
        <taxon>Exobasidiomycetes</taxon>
        <taxon>Tilletiales</taxon>
        <taxon>Tilletiaceae</taxon>
        <taxon>Tilletia</taxon>
    </lineage>
</organism>